<evidence type="ECO:0000259" key="1">
    <source>
        <dbReference type="Pfam" id="PF10382"/>
    </source>
</evidence>
<protein>
    <recommendedName>
        <fullName evidence="1">5'-3' DNA helicase ZGRF1-like N-terminal domain-containing protein</fullName>
    </recommendedName>
</protein>
<organism evidence="2 3">
    <name type="scientific">Streblomastix strix</name>
    <dbReference type="NCBI Taxonomy" id="222440"/>
    <lineage>
        <taxon>Eukaryota</taxon>
        <taxon>Metamonada</taxon>
        <taxon>Preaxostyla</taxon>
        <taxon>Oxymonadida</taxon>
        <taxon>Streblomastigidae</taxon>
        <taxon>Streblomastix</taxon>
    </lineage>
</organism>
<proteinExistence type="predicted"/>
<dbReference type="EMBL" id="SNRW01000394">
    <property type="protein sequence ID" value="KAA6401409.1"/>
    <property type="molecule type" value="Genomic_DNA"/>
</dbReference>
<accession>A0A5J4X4G4</accession>
<dbReference type="AlphaFoldDB" id="A0A5J4X4G4"/>
<dbReference type="InterPro" id="IPR018838">
    <property type="entry name" value="ZGRF1-like_N"/>
</dbReference>
<dbReference type="Proteomes" id="UP000324800">
    <property type="component" value="Unassembled WGS sequence"/>
</dbReference>
<sequence>MLKVENPIIIAAITKENENKLQVVPISNVPKSTLHGIQRLPIQSSIKTPVKSTFVPPTQQIQIIQAKKEDQLNDKDACFRVVFTKFSTKKHKTYEDGILTVINKQGCLYDAEGRIVGKQGLSFKASTLVNGSTLRIQQKEIEILTPAQIEDVKNGTAFIGKSQFGISSKLTAVQVVKNMAQSNSFQSKFKTKKSEAAKAAEKEAQVLE</sequence>
<evidence type="ECO:0000313" key="2">
    <source>
        <dbReference type="EMBL" id="KAA6401409.1"/>
    </source>
</evidence>
<name>A0A5J4X4G4_9EUKA</name>
<reference evidence="2 3" key="1">
    <citation type="submission" date="2019-03" db="EMBL/GenBank/DDBJ databases">
        <title>Single cell metagenomics reveals metabolic interactions within the superorganism composed of flagellate Streblomastix strix and complex community of Bacteroidetes bacteria on its surface.</title>
        <authorList>
            <person name="Treitli S.C."/>
            <person name="Kolisko M."/>
            <person name="Husnik F."/>
            <person name="Keeling P."/>
            <person name="Hampl V."/>
        </authorList>
    </citation>
    <scope>NUCLEOTIDE SEQUENCE [LARGE SCALE GENOMIC DNA]</scope>
    <source>
        <strain evidence="2">ST1C</strain>
    </source>
</reference>
<comment type="caution">
    <text evidence="2">The sequence shown here is derived from an EMBL/GenBank/DDBJ whole genome shotgun (WGS) entry which is preliminary data.</text>
</comment>
<evidence type="ECO:0000313" key="3">
    <source>
        <dbReference type="Proteomes" id="UP000324800"/>
    </source>
</evidence>
<dbReference type="Pfam" id="PF10382">
    <property type="entry name" value="ZGRF1-like_N"/>
    <property type="match status" value="1"/>
</dbReference>
<feature type="domain" description="5'-3' DNA helicase ZGRF1-like N-terminal" evidence="1">
    <location>
        <begin position="79"/>
        <end position="144"/>
    </location>
</feature>
<gene>
    <name evidence="2" type="ORF">EZS28_003059</name>
</gene>